<name>A0ABR2S009_9ROSI</name>
<evidence type="ECO:0000313" key="2">
    <source>
        <dbReference type="Proteomes" id="UP001396334"/>
    </source>
</evidence>
<accession>A0ABR2S009</accession>
<keyword evidence="2" id="KW-1185">Reference proteome</keyword>
<sequence>MLGGHRSCNMLGEATKEILSHVTESVFNITSSRDRRDNIIAKKFSQVHPEKLQHCVSSNFVKGRKQRTVTMDR</sequence>
<dbReference type="EMBL" id="JBBPBN010000019">
    <property type="protein sequence ID" value="KAK9018467.1"/>
    <property type="molecule type" value="Genomic_DNA"/>
</dbReference>
<reference evidence="1 2" key="1">
    <citation type="journal article" date="2024" name="G3 (Bethesda)">
        <title>Genome assembly of Hibiscus sabdariffa L. provides insights into metabolisms of medicinal natural products.</title>
        <authorList>
            <person name="Kim T."/>
        </authorList>
    </citation>
    <scope>NUCLEOTIDE SEQUENCE [LARGE SCALE GENOMIC DNA]</scope>
    <source>
        <strain evidence="1">TK-2024</strain>
        <tissue evidence="1">Old leaves</tissue>
    </source>
</reference>
<comment type="caution">
    <text evidence="1">The sequence shown here is derived from an EMBL/GenBank/DDBJ whole genome shotgun (WGS) entry which is preliminary data.</text>
</comment>
<evidence type="ECO:0000313" key="1">
    <source>
        <dbReference type="EMBL" id="KAK9018467.1"/>
    </source>
</evidence>
<proteinExistence type="predicted"/>
<gene>
    <name evidence="1" type="ORF">V6N11_001441</name>
</gene>
<dbReference type="Proteomes" id="UP001396334">
    <property type="component" value="Unassembled WGS sequence"/>
</dbReference>
<organism evidence="1 2">
    <name type="scientific">Hibiscus sabdariffa</name>
    <name type="common">roselle</name>
    <dbReference type="NCBI Taxonomy" id="183260"/>
    <lineage>
        <taxon>Eukaryota</taxon>
        <taxon>Viridiplantae</taxon>
        <taxon>Streptophyta</taxon>
        <taxon>Embryophyta</taxon>
        <taxon>Tracheophyta</taxon>
        <taxon>Spermatophyta</taxon>
        <taxon>Magnoliopsida</taxon>
        <taxon>eudicotyledons</taxon>
        <taxon>Gunneridae</taxon>
        <taxon>Pentapetalae</taxon>
        <taxon>rosids</taxon>
        <taxon>malvids</taxon>
        <taxon>Malvales</taxon>
        <taxon>Malvaceae</taxon>
        <taxon>Malvoideae</taxon>
        <taxon>Hibiscus</taxon>
    </lineage>
</organism>
<protein>
    <submittedName>
        <fullName evidence="1">Uncharacterized protein</fullName>
    </submittedName>
</protein>